<gene>
    <name evidence="2" type="ORF">PHYPA_009393</name>
</gene>
<proteinExistence type="predicted"/>
<reference evidence="2 4" key="1">
    <citation type="journal article" date="2008" name="Science">
        <title>The Physcomitrella genome reveals evolutionary insights into the conquest of land by plants.</title>
        <authorList>
            <person name="Rensing S."/>
            <person name="Lang D."/>
            <person name="Zimmer A."/>
            <person name="Terry A."/>
            <person name="Salamov A."/>
            <person name="Shapiro H."/>
            <person name="Nishiyama T."/>
            <person name="Perroud P.-F."/>
            <person name="Lindquist E."/>
            <person name="Kamisugi Y."/>
            <person name="Tanahashi T."/>
            <person name="Sakakibara K."/>
            <person name="Fujita T."/>
            <person name="Oishi K."/>
            <person name="Shin-I T."/>
            <person name="Kuroki Y."/>
            <person name="Toyoda A."/>
            <person name="Suzuki Y."/>
            <person name="Hashimoto A."/>
            <person name="Yamaguchi K."/>
            <person name="Sugano A."/>
            <person name="Kohara Y."/>
            <person name="Fujiyama A."/>
            <person name="Anterola A."/>
            <person name="Aoki S."/>
            <person name="Ashton N."/>
            <person name="Barbazuk W.B."/>
            <person name="Barker E."/>
            <person name="Bennetzen J."/>
            <person name="Bezanilla M."/>
            <person name="Blankenship R."/>
            <person name="Cho S.H."/>
            <person name="Dutcher S."/>
            <person name="Estelle M."/>
            <person name="Fawcett J.A."/>
            <person name="Gundlach H."/>
            <person name="Hanada K."/>
            <person name="Heyl A."/>
            <person name="Hicks K.A."/>
            <person name="Hugh J."/>
            <person name="Lohr M."/>
            <person name="Mayer K."/>
            <person name="Melkozernov A."/>
            <person name="Murata T."/>
            <person name="Nelson D."/>
            <person name="Pils B."/>
            <person name="Prigge M."/>
            <person name="Reiss B."/>
            <person name="Renner T."/>
            <person name="Rombauts S."/>
            <person name="Rushton P."/>
            <person name="Sanderfoot A."/>
            <person name="Schween G."/>
            <person name="Shiu S.-H."/>
            <person name="Stueber K."/>
            <person name="Theodoulou F.L."/>
            <person name="Tu H."/>
            <person name="Van de Peer Y."/>
            <person name="Verrier P.J."/>
            <person name="Waters E."/>
            <person name="Wood A."/>
            <person name="Yang L."/>
            <person name="Cove D."/>
            <person name="Cuming A."/>
            <person name="Hasebe M."/>
            <person name="Lucas S."/>
            <person name="Mishler D.B."/>
            <person name="Reski R."/>
            <person name="Grigoriev I."/>
            <person name="Quatrano R.S."/>
            <person name="Boore J.L."/>
        </authorList>
    </citation>
    <scope>NUCLEOTIDE SEQUENCE [LARGE SCALE GENOMIC DNA]</scope>
    <source>
        <strain evidence="3 4">cv. Gransden 2004</strain>
    </source>
</reference>
<name>A0A2K1KGW4_PHYPA</name>
<dbReference type="Gramene" id="Pp3c6_23780V3.1">
    <property type="protein sequence ID" value="PAC:32977308.CDS.1"/>
    <property type="gene ID" value="Pp3c6_23780"/>
</dbReference>
<organism evidence="2">
    <name type="scientific">Physcomitrium patens</name>
    <name type="common">Spreading-leaved earth moss</name>
    <name type="synonym">Physcomitrella patens</name>
    <dbReference type="NCBI Taxonomy" id="3218"/>
    <lineage>
        <taxon>Eukaryota</taxon>
        <taxon>Viridiplantae</taxon>
        <taxon>Streptophyta</taxon>
        <taxon>Embryophyta</taxon>
        <taxon>Bryophyta</taxon>
        <taxon>Bryophytina</taxon>
        <taxon>Bryopsida</taxon>
        <taxon>Funariidae</taxon>
        <taxon>Funariales</taxon>
        <taxon>Funariaceae</taxon>
        <taxon>Physcomitrium</taxon>
    </lineage>
</organism>
<dbReference type="InParanoid" id="A0A2K1KGW4"/>
<evidence type="ECO:0000313" key="4">
    <source>
        <dbReference type="Proteomes" id="UP000006727"/>
    </source>
</evidence>
<dbReference type="Proteomes" id="UP000006727">
    <property type="component" value="Chromosome 6"/>
</dbReference>
<evidence type="ECO:0000313" key="3">
    <source>
        <dbReference type="EnsemblPlants" id="PAC:32977308.CDS.1"/>
    </source>
</evidence>
<sequence>MNLSAVKEDSAITDEEAHEEEKPIDYLSSNGLVLNLLRHAGDVTATYEKIRKSLQTEWKKVVVEVLSGNSEIQEATPRMCSHEHTQRRGGLDNCTYQFTDLDALVKPTDAFAQINLQKRCGIEFLTCL</sequence>
<dbReference type="Gramene" id="Pp3c6_23780V3.2">
    <property type="protein sequence ID" value="PAC:32977309.CDS.1"/>
    <property type="gene ID" value="Pp3c6_23780"/>
</dbReference>
<dbReference type="EMBL" id="ABEU02000006">
    <property type="protein sequence ID" value="PNR53018.1"/>
    <property type="molecule type" value="Genomic_DNA"/>
</dbReference>
<keyword evidence="4" id="KW-1185">Reference proteome</keyword>
<feature type="compositionally biased region" description="Basic and acidic residues" evidence="1">
    <location>
        <begin position="1"/>
        <end position="10"/>
    </location>
</feature>
<feature type="region of interest" description="Disordered" evidence="1">
    <location>
        <begin position="1"/>
        <end position="21"/>
    </location>
</feature>
<dbReference type="EnsemblPlants" id="Pp3c6_23780V3.1">
    <property type="protein sequence ID" value="PAC:32977308.CDS.1"/>
    <property type="gene ID" value="Pp3c6_23780"/>
</dbReference>
<accession>A0A2K1KGW4</accession>
<dbReference type="AlphaFoldDB" id="A0A2K1KGW4"/>
<dbReference type="PaxDb" id="3218-PP1S103_18V6.1"/>
<reference evidence="2 4" key="2">
    <citation type="journal article" date="2018" name="Plant J.">
        <title>The Physcomitrella patens chromosome-scale assembly reveals moss genome structure and evolution.</title>
        <authorList>
            <person name="Lang D."/>
            <person name="Ullrich K.K."/>
            <person name="Murat F."/>
            <person name="Fuchs J."/>
            <person name="Jenkins J."/>
            <person name="Haas F.B."/>
            <person name="Piednoel M."/>
            <person name="Gundlach H."/>
            <person name="Van Bel M."/>
            <person name="Meyberg R."/>
            <person name="Vives C."/>
            <person name="Morata J."/>
            <person name="Symeonidi A."/>
            <person name="Hiss M."/>
            <person name="Muchero W."/>
            <person name="Kamisugi Y."/>
            <person name="Saleh O."/>
            <person name="Blanc G."/>
            <person name="Decker E.L."/>
            <person name="van Gessel N."/>
            <person name="Grimwood J."/>
            <person name="Hayes R.D."/>
            <person name="Graham S.W."/>
            <person name="Gunter L.E."/>
            <person name="McDaniel S.F."/>
            <person name="Hoernstein S.N.W."/>
            <person name="Larsson A."/>
            <person name="Li F.W."/>
            <person name="Perroud P.F."/>
            <person name="Phillips J."/>
            <person name="Ranjan P."/>
            <person name="Rokshar D.S."/>
            <person name="Rothfels C.J."/>
            <person name="Schneider L."/>
            <person name="Shu S."/>
            <person name="Stevenson D.W."/>
            <person name="Thummler F."/>
            <person name="Tillich M."/>
            <person name="Villarreal Aguilar J.C."/>
            <person name="Widiez T."/>
            <person name="Wong G.K."/>
            <person name="Wymore A."/>
            <person name="Zhang Y."/>
            <person name="Zimmer A.D."/>
            <person name="Quatrano R.S."/>
            <person name="Mayer K.F.X."/>
            <person name="Goodstein D."/>
            <person name="Casacuberta J.M."/>
            <person name="Vandepoele K."/>
            <person name="Reski R."/>
            <person name="Cuming A.C."/>
            <person name="Tuskan G.A."/>
            <person name="Maumus F."/>
            <person name="Salse J."/>
            <person name="Schmutz J."/>
            <person name="Rensing S.A."/>
        </authorList>
    </citation>
    <scope>NUCLEOTIDE SEQUENCE [LARGE SCALE GENOMIC DNA]</scope>
    <source>
        <strain evidence="3 4">cv. Gransden 2004</strain>
    </source>
</reference>
<reference evidence="3" key="3">
    <citation type="submission" date="2020-12" db="UniProtKB">
        <authorList>
            <consortium name="EnsemblPlants"/>
        </authorList>
    </citation>
    <scope>IDENTIFICATION</scope>
</reference>
<dbReference type="EnsemblPlants" id="Pp3c6_23780V3.2">
    <property type="protein sequence ID" value="PAC:32977309.CDS.1"/>
    <property type="gene ID" value="Pp3c6_23780"/>
</dbReference>
<protein>
    <submittedName>
        <fullName evidence="2 3">Uncharacterized protein</fullName>
    </submittedName>
</protein>
<evidence type="ECO:0000256" key="1">
    <source>
        <dbReference type="SAM" id="MobiDB-lite"/>
    </source>
</evidence>
<evidence type="ECO:0000313" key="2">
    <source>
        <dbReference type="EMBL" id="PNR53018.1"/>
    </source>
</evidence>